<proteinExistence type="predicted"/>
<evidence type="ECO:0000313" key="1">
    <source>
        <dbReference type="EMBL" id="SDS28615.1"/>
    </source>
</evidence>
<reference evidence="2" key="1">
    <citation type="submission" date="2016-10" db="EMBL/GenBank/DDBJ databases">
        <authorList>
            <person name="Varghese N."/>
            <person name="Submissions S."/>
        </authorList>
    </citation>
    <scope>NUCLEOTIDE SEQUENCE [LARGE SCALE GENOMIC DNA]</scope>
    <source>
        <strain evidence="2">DSM 22126</strain>
    </source>
</reference>
<dbReference type="STRING" id="545619.SAMN04489860_1213"/>
<gene>
    <name evidence="1" type="ORF">SAMN04489860_1213</name>
</gene>
<protein>
    <recommendedName>
        <fullName evidence="3">Winged helix-turn-helix domain-containing protein</fullName>
    </recommendedName>
</protein>
<evidence type="ECO:0000313" key="2">
    <source>
        <dbReference type="Proteomes" id="UP000185663"/>
    </source>
</evidence>
<organism evidence="1 2">
    <name type="scientific">Paraoerskovia marina</name>
    <dbReference type="NCBI Taxonomy" id="545619"/>
    <lineage>
        <taxon>Bacteria</taxon>
        <taxon>Bacillati</taxon>
        <taxon>Actinomycetota</taxon>
        <taxon>Actinomycetes</taxon>
        <taxon>Micrococcales</taxon>
        <taxon>Cellulomonadaceae</taxon>
        <taxon>Paraoerskovia</taxon>
    </lineage>
</organism>
<keyword evidence="2" id="KW-1185">Reference proteome</keyword>
<dbReference type="PANTHER" id="PTHR30528">
    <property type="entry name" value="CYTOPLASMIC PROTEIN"/>
    <property type="match status" value="1"/>
</dbReference>
<name>A0A1H1QZB5_9CELL</name>
<dbReference type="InterPro" id="IPR009351">
    <property type="entry name" value="AlkZ-like"/>
</dbReference>
<dbReference type="Proteomes" id="UP000185663">
    <property type="component" value="Chromosome I"/>
</dbReference>
<evidence type="ECO:0008006" key="3">
    <source>
        <dbReference type="Google" id="ProtNLM"/>
    </source>
</evidence>
<accession>A0A1H1QZB5</accession>
<dbReference type="PANTHER" id="PTHR30528:SF0">
    <property type="entry name" value="CYTOPLASMIC PROTEIN"/>
    <property type="match status" value="1"/>
</dbReference>
<sequence>MEGMDTMSLAQARRTALAAQGLHRPRRVRAGQPTMRDLQRVVDTVGLLQIDSVQVLARAHLMPLFSRLGPYDTGLLERASRRAPRRVLEAWAHEASYVTPEVYRLLAWRRARVATDAWGSIRSVATSHPEVVRVVREVIAAHEGLTAAEVHELLLADGVVEARQGENWGWNWSVAKQALEYLFFTGEVAAARRTTTFERVYDLADRVLPASARGDVDDDEAVRGLLELGARAHGVGTLRCFKDYVRLRGTVVRTAMEELVDGGVLRRVDVHGWDEATYVHASAVRPRSAGAATLLSPFDPLVFERTRLERLFGLRYRLEIYVPAAQRVHGYYVLPFLEGDRVTARVDLKADRRAGVLRVESAHSEPFTRTTTALALARELQVLAGWLGLPEVLVSGRGDLAGPLGKSLEETFATGGDPRSGGADGD</sequence>
<dbReference type="AlphaFoldDB" id="A0A1H1QZB5"/>
<dbReference type="eggNOG" id="COG3214">
    <property type="taxonomic scope" value="Bacteria"/>
</dbReference>
<dbReference type="Pfam" id="PF06224">
    <property type="entry name" value="AlkZ-like"/>
    <property type="match status" value="1"/>
</dbReference>
<dbReference type="EMBL" id="LT629776">
    <property type="protein sequence ID" value="SDS28615.1"/>
    <property type="molecule type" value="Genomic_DNA"/>
</dbReference>